<evidence type="ECO:0000256" key="7">
    <source>
        <dbReference type="PROSITE-ProRule" id="PRU00276"/>
    </source>
</evidence>
<dbReference type="SUPFAM" id="SSF57552">
    <property type="entry name" value="Blood coagulation inhibitor (disintegrin)"/>
    <property type="match status" value="1"/>
</dbReference>
<feature type="disulfide bond" evidence="6">
    <location>
        <begin position="570"/>
        <end position="579"/>
    </location>
</feature>
<dbReference type="PROSITE" id="PS01186">
    <property type="entry name" value="EGF_2"/>
    <property type="match status" value="1"/>
</dbReference>
<dbReference type="Proteomes" id="UP001044222">
    <property type="component" value="Chromosome 7"/>
</dbReference>
<comment type="caution">
    <text evidence="13">The sequence shown here is derived from an EMBL/GenBank/DDBJ whole genome shotgun (WGS) entry which is preliminary data.</text>
</comment>
<feature type="domain" description="EGF-like" evidence="10">
    <location>
        <begin position="548"/>
        <end position="580"/>
    </location>
</feature>
<dbReference type="EMBL" id="JAFIRN010000007">
    <property type="protein sequence ID" value="KAG5845341.1"/>
    <property type="molecule type" value="Genomic_DNA"/>
</dbReference>
<dbReference type="InterPro" id="IPR034027">
    <property type="entry name" value="Reprolysin_adamalysin"/>
</dbReference>
<feature type="disulfide bond" evidence="6">
    <location>
        <begin position="552"/>
        <end position="562"/>
    </location>
</feature>
<dbReference type="GO" id="GO:0006508">
    <property type="term" value="P:proteolysis"/>
    <property type="evidence" value="ECO:0007669"/>
    <property type="project" value="InterPro"/>
</dbReference>
<feature type="domain" description="Disintegrin" evidence="11">
    <location>
        <begin position="342"/>
        <end position="423"/>
    </location>
</feature>
<dbReference type="InterPro" id="IPR000742">
    <property type="entry name" value="EGF"/>
</dbReference>
<dbReference type="InterPro" id="IPR024079">
    <property type="entry name" value="MetalloPept_cat_dom_sf"/>
</dbReference>
<gene>
    <name evidence="13" type="ORF">ANANG_G00137820</name>
</gene>
<evidence type="ECO:0000259" key="10">
    <source>
        <dbReference type="PROSITE" id="PS50026"/>
    </source>
</evidence>
<keyword evidence="6" id="KW-0245">EGF-like domain</keyword>
<comment type="subcellular location">
    <subcellularLocation>
        <location evidence="1">Membrane</location>
        <topology evidence="1">Single-pass membrane protein</topology>
    </subcellularLocation>
</comment>
<keyword evidence="3 9" id="KW-1133">Transmembrane helix</keyword>
<evidence type="ECO:0000313" key="14">
    <source>
        <dbReference type="Proteomes" id="UP001044222"/>
    </source>
</evidence>
<keyword evidence="14" id="KW-1185">Reference proteome</keyword>
<feature type="binding site" evidence="7">
    <location>
        <position position="270"/>
    </location>
    <ligand>
        <name>Zn(2+)</name>
        <dbReference type="ChEBI" id="CHEBI:29105"/>
        <note>catalytic</note>
    </ligand>
</feature>
<accession>A0A9D3MA85</accession>
<dbReference type="PANTHER" id="PTHR11905:SF38">
    <property type="entry name" value="DISINTEGRIN AND METALLOPROTEINASE DOMAIN-CONTAINING PROTEIN 33"/>
    <property type="match status" value="1"/>
</dbReference>
<name>A0A9D3MA85_ANGAN</name>
<keyword evidence="7" id="KW-0479">Metal-binding</keyword>
<dbReference type="Pfam" id="PF08516">
    <property type="entry name" value="ADAM_CR"/>
    <property type="match status" value="1"/>
</dbReference>
<dbReference type="SMART" id="SM00608">
    <property type="entry name" value="ACR"/>
    <property type="match status" value="1"/>
</dbReference>
<feature type="active site" evidence="7">
    <location>
        <position position="271"/>
    </location>
</feature>
<feature type="binding site" evidence="7">
    <location>
        <position position="280"/>
    </location>
    <ligand>
        <name>Zn(2+)</name>
        <dbReference type="ChEBI" id="CHEBI:29105"/>
        <note>catalytic</note>
    </ligand>
</feature>
<dbReference type="Pfam" id="PF01421">
    <property type="entry name" value="Reprolysin"/>
    <property type="match status" value="1"/>
</dbReference>
<feature type="binding site" evidence="7">
    <location>
        <position position="274"/>
    </location>
    <ligand>
        <name>Zn(2+)</name>
        <dbReference type="ChEBI" id="CHEBI:29105"/>
        <note>catalytic</note>
    </ligand>
</feature>
<dbReference type="GO" id="GO:0004222">
    <property type="term" value="F:metalloendopeptidase activity"/>
    <property type="evidence" value="ECO:0007669"/>
    <property type="project" value="InterPro"/>
</dbReference>
<keyword evidence="2 9" id="KW-0812">Transmembrane</keyword>
<dbReference type="Gene3D" id="3.40.390.10">
    <property type="entry name" value="Collagenase (Catalytic Domain)"/>
    <property type="match status" value="1"/>
</dbReference>
<dbReference type="PANTHER" id="PTHR11905">
    <property type="entry name" value="ADAM A DISINTEGRIN AND METALLOPROTEASE DOMAIN"/>
    <property type="match status" value="1"/>
</dbReference>
<keyword evidence="5 6" id="KW-1015">Disulfide bond</keyword>
<comment type="caution">
    <text evidence="6">Lacks conserved residue(s) required for the propagation of feature annotation.</text>
</comment>
<feature type="region of interest" description="Disordered" evidence="8">
    <location>
        <begin position="637"/>
        <end position="799"/>
    </location>
</feature>
<dbReference type="AlphaFoldDB" id="A0A9D3MA85"/>
<feature type="compositionally biased region" description="Pro residues" evidence="8">
    <location>
        <begin position="776"/>
        <end position="791"/>
    </location>
</feature>
<evidence type="ECO:0000259" key="11">
    <source>
        <dbReference type="PROSITE" id="PS50214"/>
    </source>
</evidence>
<dbReference type="Gene3D" id="4.10.70.10">
    <property type="entry name" value="Disintegrin domain"/>
    <property type="match status" value="1"/>
</dbReference>
<dbReference type="InterPro" id="IPR001590">
    <property type="entry name" value="Peptidase_M12B"/>
</dbReference>
<evidence type="ECO:0008006" key="15">
    <source>
        <dbReference type="Google" id="ProtNLM"/>
    </source>
</evidence>
<feature type="compositionally biased region" description="Polar residues" evidence="8">
    <location>
        <begin position="742"/>
        <end position="771"/>
    </location>
</feature>
<dbReference type="PROSITE" id="PS50215">
    <property type="entry name" value="ADAM_MEPRO"/>
    <property type="match status" value="1"/>
</dbReference>
<organism evidence="13 14">
    <name type="scientific">Anguilla anguilla</name>
    <name type="common">European freshwater eel</name>
    <name type="synonym">Muraena anguilla</name>
    <dbReference type="NCBI Taxonomy" id="7936"/>
    <lineage>
        <taxon>Eukaryota</taxon>
        <taxon>Metazoa</taxon>
        <taxon>Chordata</taxon>
        <taxon>Craniata</taxon>
        <taxon>Vertebrata</taxon>
        <taxon>Euteleostomi</taxon>
        <taxon>Actinopterygii</taxon>
        <taxon>Neopterygii</taxon>
        <taxon>Teleostei</taxon>
        <taxon>Anguilliformes</taxon>
        <taxon>Anguillidae</taxon>
        <taxon>Anguilla</taxon>
    </lineage>
</organism>
<dbReference type="InterPro" id="IPR001762">
    <property type="entry name" value="Disintegrin_dom"/>
</dbReference>
<dbReference type="PROSITE" id="PS50026">
    <property type="entry name" value="EGF_3"/>
    <property type="match status" value="1"/>
</dbReference>
<dbReference type="FunFam" id="3.40.390.10:FF:000002">
    <property type="entry name" value="Disintegrin and metalloproteinase domain-containing protein 22"/>
    <property type="match status" value="1"/>
</dbReference>
<dbReference type="PROSITE" id="PS50214">
    <property type="entry name" value="DISINTEGRIN_2"/>
    <property type="match status" value="1"/>
</dbReference>
<sequence length="843" mass="91714">MSRSDWSVFFLQSAPRAGLHRDPLCCNGTPVILSPNYTDHCYYHGHVSGHTDSWVALSTCSGIRGLIVLNADNSYYIEPIGGLDFPQHRIYRTEHVQVKRGTCGHGHQSGHLDPVSSLLKPLHQRVRRDTWGTTKYMELYIVADSALYKRQNRDLNKTKQRIMEIANYVDKFYRALNIRVPLIGLEVWTDRDQCIVSEEPNATLWSFLQWRQKLKSRKKHDNAQLLTGVIFKGTTIGMAPLEGMCSHENSGGINVDHSDLPVGAAATMAHEIGHNFGMSHDNEGCCVEATPEQGGCVMAAATGHPFPRVFSRCSKRDLDNYFQKGGGMCLFNMPNMTDLVGGKRCGNGFVEKGEECDCGEPEECENSCCNANNCTLKAGAQCAHGVCCKDCKLKQAGTMCRGRRGYGRAYCYSGMCLTHEQQCLQLWGHGARPAHDACFQDVNAAGNAFGNCGKDGQGNYMKCQKSDAKCGKIQCHSAAKKPKGTNAVSIDTTIHTNGMEIKCRGTYVYATQDGQGDLLDPGLVMTGTKCGEGKVCRDRRCQNASFTDLEQCIARCHGHGVCNSNKNCHCNRGWAPPFCEKPGLGGSVDSGPVQYDSQLGMVVGLLFAFLVLLPAVLIAFFCYKTKTSMLHKWLAQREKNKENRKDTSDQKVKNGHLNPAFHLKVVGSSGKNINNKKLPHTSKEVLPLRPAPTPTSQPINIVRPLRPVPSPSPTPSVTSEFPAHPCPWANLRPLPQIPGPPASQTQPTQEAPAGQSSTSTTAGVRVTSQALTVPAPEAPPPQPGPRAPPKPSSGLMVMMPSAVGPKPVVKVSAISPLRALRPVPPNKTVPGVKPNVASSPFRK</sequence>
<evidence type="ECO:0000256" key="9">
    <source>
        <dbReference type="SAM" id="Phobius"/>
    </source>
</evidence>
<evidence type="ECO:0000256" key="2">
    <source>
        <dbReference type="ARBA" id="ARBA00022692"/>
    </source>
</evidence>
<dbReference type="CDD" id="cd04269">
    <property type="entry name" value="ZnMc_adamalysin_II_like"/>
    <property type="match status" value="1"/>
</dbReference>
<dbReference type="InterPro" id="IPR006586">
    <property type="entry name" value="ADAM_Cys-rich"/>
</dbReference>
<feature type="domain" description="Peptidase M12B" evidence="12">
    <location>
        <begin position="135"/>
        <end position="334"/>
    </location>
</feature>
<keyword evidence="7" id="KW-0862">Zinc</keyword>
<evidence type="ECO:0000256" key="6">
    <source>
        <dbReference type="PROSITE-ProRule" id="PRU00076"/>
    </source>
</evidence>
<dbReference type="InterPro" id="IPR036436">
    <property type="entry name" value="Disintegrin_dom_sf"/>
</dbReference>
<evidence type="ECO:0000256" key="1">
    <source>
        <dbReference type="ARBA" id="ARBA00004167"/>
    </source>
</evidence>
<dbReference type="PROSITE" id="PS00427">
    <property type="entry name" value="DISINTEGRIN_1"/>
    <property type="match status" value="1"/>
</dbReference>
<evidence type="ECO:0000259" key="12">
    <source>
        <dbReference type="PROSITE" id="PS50215"/>
    </source>
</evidence>
<dbReference type="GO" id="GO:0016020">
    <property type="term" value="C:membrane"/>
    <property type="evidence" value="ECO:0007669"/>
    <property type="project" value="UniProtKB-SubCell"/>
</dbReference>
<dbReference type="SMART" id="SM00050">
    <property type="entry name" value="DISIN"/>
    <property type="match status" value="1"/>
</dbReference>
<dbReference type="GO" id="GO:0046872">
    <property type="term" value="F:metal ion binding"/>
    <property type="evidence" value="ECO:0007669"/>
    <property type="project" value="UniProtKB-KW"/>
</dbReference>
<evidence type="ECO:0000256" key="8">
    <source>
        <dbReference type="SAM" id="MobiDB-lite"/>
    </source>
</evidence>
<evidence type="ECO:0000313" key="13">
    <source>
        <dbReference type="EMBL" id="KAG5845341.1"/>
    </source>
</evidence>
<evidence type="ECO:0000256" key="4">
    <source>
        <dbReference type="ARBA" id="ARBA00023136"/>
    </source>
</evidence>
<dbReference type="InterPro" id="IPR018358">
    <property type="entry name" value="Disintegrin_CS"/>
</dbReference>
<dbReference type="SUPFAM" id="SSF55486">
    <property type="entry name" value="Metalloproteases ('zincins'), catalytic domain"/>
    <property type="match status" value="1"/>
</dbReference>
<feature type="region of interest" description="Disordered" evidence="8">
    <location>
        <begin position="824"/>
        <end position="843"/>
    </location>
</feature>
<feature type="transmembrane region" description="Helical" evidence="9">
    <location>
        <begin position="599"/>
        <end position="623"/>
    </location>
</feature>
<feature type="compositionally biased region" description="Basic and acidic residues" evidence="8">
    <location>
        <begin position="637"/>
        <end position="652"/>
    </location>
</feature>
<reference evidence="13" key="1">
    <citation type="submission" date="2021-01" db="EMBL/GenBank/DDBJ databases">
        <title>A chromosome-scale assembly of European eel, Anguilla anguilla.</title>
        <authorList>
            <person name="Henkel C."/>
            <person name="Jong-Raadsen S.A."/>
            <person name="Dufour S."/>
            <person name="Weltzien F.-A."/>
            <person name="Palstra A.P."/>
            <person name="Pelster B."/>
            <person name="Spaink H.P."/>
            <person name="Van Den Thillart G.E."/>
            <person name="Jansen H."/>
            <person name="Zahm M."/>
            <person name="Klopp C."/>
            <person name="Cedric C."/>
            <person name="Louis A."/>
            <person name="Berthelot C."/>
            <person name="Parey E."/>
            <person name="Roest Crollius H."/>
            <person name="Montfort J."/>
            <person name="Robinson-Rechavi M."/>
            <person name="Bucao C."/>
            <person name="Bouchez O."/>
            <person name="Gislard M."/>
            <person name="Lluch J."/>
            <person name="Milhes M."/>
            <person name="Lampietro C."/>
            <person name="Lopez Roques C."/>
            <person name="Donnadieu C."/>
            <person name="Braasch I."/>
            <person name="Desvignes T."/>
            <person name="Postlethwait J."/>
            <person name="Bobe J."/>
            <person name="Guiguen Y."/>
            <person name="Dirks R."/>
        </authorList>
    </citation>
    <scope>NUCLEOTIDE SEQUENCE</scope>
    <source>
        <strain evidence="13">Tag_6206</strain>
        <tissue evidence="13">Liver</tissue>
    </source>
</reference>
<protein>
    <recommendedName>
        <fullName evidence="15">ADAM metallopeptidase domain 19a</fullName>
    </recommendedName>
</protein>
<evidence type="ECO:0000256" key="3">
    <source>
        <dbReference type="ARBA" id="ARBA00022989"/>
    </source>
</evidence>
<keyword evidence="4 9" id="KW-0472">Membrane</keyword>
<proteinExistence type="predicted"/>
<evidence type="ECO:0000256" key="5">
    <source>
        <dbReference type="ARBA" id="ARBA00023157"/>
    </source>
</evidence>